<dbReference type="PROSITE" id="PS50297">
    <property type="entry name" value="ANK_REP_REGION"/>
    <property type="match status" value="1"/>
</dbReference>
<name>A0A2T4C733_TRILO</name>
<dbReference type="Gene3D" id="1.10.510.10">
    <property type="entry name" value="Transferase(Phosphotransferase) domain 1"/>
    <property type="match status" value="1"/>
</dbReference>
<accession>A0A2T4C733</accession>
<organism evidence="5 6">
    <name type="scientific">Trichoderma longibrachiatum ATCC 18648</name>
    <dbReference type="NCBI Taxonomy" id="983965"/>
    <lineage>
        <taxon>Eukaryota</taxon>
        <taxon>Fungi</taxon>
        <taxon>Dikarya</taxon>
        <taxon>Ascomycota</taxon>
        <taxon>Pezizomycotina</taxon>
        <taxon>Sordariomycetes</taxon>
        <taxon>Hypocreomycetidae</taxon>
        <taxon>Hypocreales</taxon>
        <taxon>Hypocreaceae</taxon>
        <taxon>Trichoderma</taxon>
    </lineage>
</organism>
<dbReference type="Gene3D" id="1.25.40.20">
    <property type="entry name" value="Ankyrin repeat-containing domain"/>
    <property type="match status" value="1"/>
</dbReference>
<proteinExistence type="predicted"/>
<evidence type="ECO:0000256" key="2">
    <source>
        <dbReference type="ARBA" id="ARBA00023043"/>
    </source>
</evidence>
<dbReference type="AlphaFoldDB" id="A0A2T4C733"/>
<keyword evidence="1" id="KW-0677">Repeat</keyword>
<gene>
    <name evidence="5" type="ORF">M440DRAFT_1390705</name>
</gene>
<sequence>MEDDGNFPSTQQAGPKTYWAPVNRPQHELHACVGQITSWSTKSDVWAAGAVVYWILTGQAPVQDPVKGQLMNSGSILQFLAGSKDDPTSLSTSLGRLVIECLDSSPDARPSALELLAVAVKADTSELSSYKSGSFWKALSMHTNREVVSTVTKHFVSTHLPILARSQTVFDPEEVAIIISLAKAYCPENLLEDEEIIRLAVTDSKWPETEEFMHLALQKDNLGLLPSALAASKQNLPLCASLTSIEDRCRAAISDQLLQNKINSLHSQHEEELGIVLEQLATGSGGQLDIPASHAATMMIGSASRGSSYVVRKLVEFGIQPSVQDGARSSTVLHIFSARGNLPIISFLLDHGADIEARDRNHRTPLHQAASYVVRFLLTVGADKSLRGGSHNRTPLEVAISTEQVDVYKMLEDDNGK</sequence>
<evidence type="ECO:0000259" key="4">
    <source>
        <dbReference type="PROSITE" id="PS50011"/>
    </source>
</evidence>
<evidence type="ECO:0000313" key="5">
    <source>
        <dbReference type="EMBL" id="PTB77376.1"/>
    </source>
</evidence>
<keyword evidence="2 3" id="KW-0040">ANK repeat</keyword>
<dbReference type="PROSITE" id="PS50011">
    <property type="entry name" value="PROTEIN_KINASE_DOM"/>
    <property type="match status" value="1"/>
</dbReference>
<dbReference type="Proteomes" id="UP000240760">
    <property type="component" value="Unassembled WGS sequence"/>
</dbReference>
<dbReference type="PANTHER" id="PTHR24171">
    <property type="entry name" value="ANKYRIN REPEAT DOMAIN-CONTAINING PROTEIN 39-RELATED"/>
    <property type="match status" value="1"/>
</dbReference>
<dbReference type="OrthoDB" id="4915767at2759"/>
<dbReference type="SMART" id="SM00248">
    <property type="entry name" value="ANK"/>
    <property type="match status" value="3"/>
</dbReference>
<dbReference type="STRING" id="983965.A0A2T4C733"/>
<evidence type="ECO:0000256" key="1">
    <source>
        <dbReference type="ARBA" id="ARBA00022737"/>
    </source>
</evidence>
<dbReference type="GO" id="GO:0004672">
    <property type="term" value="F:protein kinase activity"/>
    <property type="evidence" value="ECO:0007669"/>
    <property type="project" value="InterPro"/>
</dbReference>
<dbReference type="PROSITE" id="PS50088">
    <property type="entry name" value="ANK_REPEAT"/>
    <property type="match status" value="1"/>
</dbReference>
<dbReference type="SUPFAM" id="SSF56112">
    <property type="entry name" value="Protein kinase-like (PK-like)"/>
    <property type="match status" value="1"/>
</dbReference>
<dbReference type="SUPFAM" id="SSF48403">
    <property type="entry name" value="Ankyrin repeat"/>
    <property type="match status" value="1"/>
</dbReference>
<evidence type="ECO:0000256" key="3">
    <source>
        <dbReference type="PROSITE-ProRule" id="PRU00023"/>
    </source>
</evidence>
<dbReference type="InterPro" id="IPR011009">
    <property type="entry name" value="Kinase-like_dom_sf"/>
</dbReference>
<protein>
    <submittedName>
        <fullName evidence="5">Ankyrin</fullName>
    </submittedName>
</protein>
<feature type="domain" description="Protein kinase" evidence="4">
    <location>
        <begin position="1"/>
        <end position="127"/>
    </location>
</feature>
<keyword evidence="6" id="KW-1185">Reference proteome</keyword>
<dbReference type="InterPro" id="IPR036770">
    <property type="entry name" value="Ankyrin_rpt-contain_sf"/>
</dbReference>
<evidence type="ECO:0000313" key="6">
    <source>
        <dbReference type="Proteomes" id="UP000240760"/>
    </source>
</evidence>
<dbReference type="EMBL" id="KZ679130">
    <property type="protein sequence ID" value="PTB77376.1"/>
    <property type="molecule type" value="Genomic_DNA"/>
</dbReference>
<dbReference type="InterPro" id="IPR000719">
    <property type="entry name" value="Prot_kinase_dom"/>
</dbReference>
<feature type="repeat" description="ANK" evidence="3">
    <location>
        <begin position="328"/>
        <end position="360"/>
    </location>
</feature>
<reference evidence="5 6" key="1">
    <citation type="submission" date="2016-07" db="EMBL/GenBank/DDBJ databases">
        <title>Multiple horizontal gene transfer events from other fungi enriched the ability of initially mycotrophic Trichoderma (Ascomycota) to feed on dead plant biomass.</title>
        <authorList>
            <consortium name="DOE Joint Genome Institute"/>
            <person name="Aerts A."/>
            <person name="Atanasova L."/>
            <person name="Chenthamara K."/>
            <person name="Zhang J."/>
            <person name="Grujic M."/>
            <person name="Henrissat B."/>
            <person name="Kuo A."/>
            <person name="Salamov A."/>
            <person name="Lipzen A."/>
            <person name="Labutti K."/>
            <person name="Barry K."/>
            <person name="Miao Y."/>
            <person name="Rahimi M.J."/>
            <person name="Shen Q."/>
            <person name="Grigoriev I.V."/>
            <person name="Kubicek C.P."/>
            <person name="Druzhinina I.S."/>
        </authorList>
    </citation>
    <scope>NUCLEOTIDE SEQUENCE [LARGE SCALE GENOMIC DNA]</scope>
    <source>
        <strain evidence="5 6">ATCC 18648</strain>
    </source>
</reference>
<dbReference type="Pfam" id="PF12796">
    <property type="entry name" value="Ank_2"/>
    <property type="match status" value="1"/>
</dbReference>
<dbReference type="InterPro" id="IPR002110">
    <property type="entry name" value="Ankyrin_rpt"/>
</dbReference>
<dbReference type="GO" id="GO:0005524">
    <property type="term" value="F:ATP binding"/>
    <property type="evidence" value="ECO:0007669"/>
    <property type="project" value="InterPro"/>
</dbReference>